<accession>A0A517MRA6</accession>
<dbReference type="EMBL" id="CP036263">
    <property type="protein sequence ID" value="QDS97411.1"/>
    <property type="molecule type" value="Genomic_DNA"/>
</dbReference>
<sequence>MKPELGSSPTNAWSLINRKQRSAPCRSGWSVAPTRLGTSRKQILMFYQVMFHTLFSTDLYLGEDVSSQREQPFHLEHASTFKGYEEIGGGLQQRTYEKPFISDYLQHCRVKAKSVIAAETARTLAQLPGFSWIKDFETRDELHVYSIRHLQHHAAQLSLRLKLDTGKGIGWVGSGWRGGK</sequence>
<keyword evidence="2" id="KW-1185">Reference proteome</keyword>
<evidence type="ECO:0008006" key="3">
    <source>
        <dbReference type="Google" id="ProtNLM"/>
    </source>
</evidence>
<protein>
    <recommendedName>
        <fullName evidence="3">DinB-like domain-containing protein</fullName>
    </recommendedName>
</protein>
<dbReference type="AlphaFoldDB" id="A0A517MRA6"/>
<proteinExistence type="predicted"/>
<name>A0A517MRA6_9BACT</name>
<dbReference type="KEGG" id="amob:HG15A2_06720"/>
<reference evidence="1 2" key="1">
    <citation type="submission" date="2019-02" db="EMBL/GenBank/DDBJ databases">
        <title>Deep-cultivation of Planctomycetes and their phenomic and genomic characterization uncovers novel biology.</title>
        <authorList>
            <person name="Wiegand S."/>
            <person name="Jogler M."/>
            <person name="Boedeker C."/>
            <person name="Pinto D."/>
            <person name="Vollmers J."/>
            <person name="Rivas-Marin E."/>
            <person name="Kohn T."/>
            <person name="Peeters S.H."/>
            <person name="Heuer A."/>
            <person name="Rast P."/>
            <person name="Oberbeckmann S."/>
            <person name="Bunk B."/>
            <person name="Jeske O."/>
            <person name="Meyerdierks A."/>
            <person name="Storesund J.E."/>
            <person name="Kallscheuer N."/>
            <person name="Luecker S."/>
            <person name="Lage O.M."/>
            <person name="Pohl T."/>
            <person name="Merkel B.J."/>
            <person name="Hornburger P."/>
            <person name="Mueller R.-W."/>
            <person name="Bruemmer F."/>
            <person name="Labrenz M."/>
            <person name="Spormann A.M."/>
            <person name="Op den Camp H."/>
            <person name="Overmann J."/>
            <person name="Amann R."/>
            <person name="Jetten M.S.M."/>
            <person name="Mascher T."/>
            <person name="Medema M.H."/>
            <person name="Devos D.P."/>
            <person name="Kaster A.-K."/>
            <person name="Ovreas L."/>
            <person name="Rohde M."/>
            <person name="Galperin M.Y."/>
            <person name="Jogler C."/>
        </authorList>
    </citation>
    <scope>NUCLEOTIDE SEQUENCE [LARGE SCALE GENOMIC DNA]</scope>
    <source>
        <strain evidence="1 2">HG15A2</strain>
    </source>
</reference>
<organism evidence="1 2">
    <name type="scientific">Adhaeretor mobilis</name>
    <dbReference type="NCBI Taxonomy" id="1930276"/>
    <lineage>
        <taxon>Bacteria</taxon>
        <taxon>Pseudomonadati</taxon>
        <taxon>Planctomycetota</taxon>
        <taxon>Planctomycetia</taxon>
        <taxon>Pirellulales</taxon>
        <taxon>Lacipirellulaceae</taxon>
        <taxon>Adhaeretor</taxon>
    </lineage>
</organism>
<gene>
    <name evidence="1" type="ORF">HG15A2_06720</name>
</gene>
<evidence type="ECO:0000313" key="1">
    <source>
        <dbReference type="EMBL" id="QDS97411.1"/>
    </source>
</evidence>
<dbReference type="Proteomes" id="UP000319852">
    <property type="component" value="Chromosome"/>
</dbReference>
<evidence type="ECO:0000313" key="2">
    <source>
        <dbReference type="Proteomes" id="UP000319852"/>
    </source>
</evidence>